<protein>
    <recommendedName>
        <fullName evidence="13">Germin-like protein</fullName>
    </recommendedName>
</protein>
<evidence type="ECO:0000256" key="4">
    <source>
        <dbReference type="ARBA" id="ARBA00022525"/>
    </source>
</evidence>
<dbReference type="GO" id="GO:0048046">
    <property type="term" value="C:apoplast"/>
    <property type="evidence" value="ECO:0007669"/>
    <property type="project" value="UniProtKB-SubCell"/>
</dbReference>
<dbReference type="PANTHER" id="PTHR31238">
    <property type="entry name" value="GERMIN-LIKE PROTEIN SUBFAMILY 3 MEMBER 3"/>
    <property type="match status" value="1"/>
</dbReference>
<dbReference type="Pfam" id="PF00190">
    <property type="entry name" value="Cupin_1"/>
    <property type="match status" value="1"/>
</dbReference>
<feature type="chain" id="PRO_5039743335" description="Germin-like protein" evidence="13">
    <location>
        <begin position="32"/>
        <end position="231"/>
    </location>
</feature>
<dbReference type="Gramene" id="Psat05G0200700-T1">
    <property type="protein sequence ID" value="KAI5405063.1"/>
    <property type="gene ID" value="KIW84_052007"/>
</dbReference>
<feature type="binding site" evidence="11">
    <location>
        <position position="120"/>
    </location>
    <ligand>
        <name>Mn(2+)</name>
        <dbReference type="ChEBI" id="CHEBI:29035"/>
    </ligand>
</feature>
<feature type="domain" description="Cupin type-1" evidence="14">
    <location>
        <begin position="74"/>
        <end position="204"/>
    </location>
</feature>
<dbReference type="EMBL" id="JAMSHJ010000005">
    <property type="protein sequence ID" value="KAI5405063.1"/>
    <property type="molecule type" value="Genomic_DNA"/>
</dbReference>
<evidence type="ECO:0000313" key="15">
    <source>
        <dbReference type="EMBL" id="KAI5405063.1"/>
    </source>
</evidence>
<feature type="binding site" evidence="11">
    <location>
        <position position="125"/>
    </location>
    <ligand>
        <name>Mn(2+)</name>
        <dbReference type="ChEBI" id="CHEBI:29035"/>
    </ligand>
</feature>
<evidence type="ECO:0000256" key="1">
    <source>
        <dbReference type="ARBA" id="ARBA00004271"/>
    </source>
</evidence>
<evidence type="ECO:0000256" key="12">
    <source>
        <dbReference type="PIRSR" id="PIRSR601929-3"/>
    </source>
</evidence>
<dbReference type="GO" id="GO:0030145">
    <property type="term" value="F:manganese ion binding"/>
    <property type="evidence" value="ECO:0007669"/>
    <property type="project" value="UniProtKB-UniRule"/>
</dbReference>
<evidence type="ECO:0000256" key="9">
    <source>
        <dbReference type="ARBA" id="ARBA00023211"/>
    </source>
</evidence>
<feature type="binding site" evidence="11">
    <location>
        <position position="164"/>
    </location>
    <ligand>
        <name>Mn(2+)</name>
        <dbReference type="ChEBI" id="CHEBI:29035"/>
    </ligand>
</feature>
<evidence type="ECO:0000256" key="2">
    <source>
        <dbReference type="ARBA" id="ARBA00007456"/>
    </source>
</evidence>
<evidence type="ECO:0000256" key="7">
    <source>
        <dbReference type="ARBA" id="ARBA00023157"/>
    </source>
</evidence>
<evidence type="ECO:0000313" key="16">
    <source>
        <dbReference type="Proteomes" id="UP001058974"/>
    </source>
</evidence>
<organism evidence="15 16">
    <name type="scientific">Pisum sativum</name>
    <name type="common">Garden pea</name>
    <name type="synonym">Lathyrus oleraceus</name>
    <dbReference type="NCBI Taxonomy" id="3888"/>
    <lineage>
        <taxon>Eukaryota</taxon>
        <taxon>Viridiplantae</taxon>
        <taxon>Streptophyta</taxon>
        <taxon>Embryophyta</taxon>
        <taxon>Tracheophyta</taxon>
        <taxon>Spermatophyta</taxon>
        <taxon>Magnoliopsida</taxon>
        <taxon>eudicotyledons</taxon>
        <taxon>Gunneridae</taxon>
        <taxon>Pentapetalae</taxon>
        <taxon>rosids</taxon>
        <taxon>fabids</taxon>
        <taxon>Fabales</taxon>
        <taxon>Fabaceae</taxon>
        <taxon>Papilionoideae</taxon>
        <taxon>50 kb inversion clade</taxon>
        <taxon>NPAAA clade</taxon>
        <taxon>Hologalegina</taxon>
        <taxon>IRL clade</taxon>
        <taxon>Fabeae</taxon>
        <taxon>Lathyrus</taxon>
    </lineage>
</organism>
<dbReference type="SMART" id="SM00835">
    <property type="entry name" value="Cupin_1"/>
    <property type="match status" value="1"/>
</dbReference>
<comment type="caution">
    <text evidence="15">The sequence shown here is derived from an EMBL/GenBank/DDBJ whole genome shotgun (WGS) entry which is preliminary data.</text>
</comment>
<gene>
    <name evidence="15" type="ORF">KIW84_052007</name>
</gene>
<keyword evidence="3 13" id="KW-0052">Apoplast</keyword>
<keyword evidence="7 12" id="KW-1015">Disulfide bond</keyword>
<keyword evidence="4 13" id="KW-0964">Secreted</keyword>
<dbReference type="InterPro" id="IPR011051">
    <property type="entry name" value="RmlC_Cupin_sf"/>
</dbReference>
<dbReference type="Gene3D" id="2.60.120.10">
    <property type="entry name" value="Jelly Rolls"/>
    <property type="match status" value="1"/>
</dbReference>
<evidence type="ECO:0000259" key="14">
    <source>
        <dbReference type="SMART" id="SM00835"/>
    </source>
</evidence>
<evidence type="ECO:0000256" key="6">
    <source>
        <dbReference type="ARBA" id="ARBA00022729"/>
    </source>
</evidence>
<dbReference type="GO" id="GO:0009506">
    <property type="term" value="C:plasmodesma"/>
    <property type="evidence" value="ECO:0007669"/>
    <property type="project" value="UniProtKB-ARBA"/>
</dbReference>
<evidence type="ECO:0000256" key="13">
    <source>
        <dbReference type="RuleBase" id="RU366015"/>
    </source>
</evidence>
<dbReference type="AlphaFoldDB" id="A0A9D4WP56"/>
<keyword evidence="16" id="KW-1185">Reference proteome</keyword>
<dbReference type="FunFam" id="2.60.120.10:FF:000025">
    <property type="entry name" value="germin-like protein subfamily 2 member 1"/>
    <property type="match status" value="1"/>
</dbReference>
<evidence type="ECO:0000256" key="10">
    <source>
        <dbReference type="PIRSR" id="PIRSR601929-1"/>
    </source>
</evidence>
<reference evidence="15 16" key="1">
    <citation type="journal article" date="2022" name="Nat. Genet.">
        <title>Improved pea reference genome and pan-genome highlight genomic features and evolutionary characteristics.</title>
        <authorList>
            <person name="Yang T."/>
            <person name="Liu R."/>
            <person name="Luo Y."/>
            <person name="Hu S."/>
            <person name="Wang D."/>
            <person name="Wang C."/>
            <person name="Pandey M.K."/>
            <person name="Ge S."/>
            <person name="Xu Q."/>
            <person name="Li N."/>
            <person name="Li G."/>
            <person name="Huang Y."/>
            <person name="Saxena R.K."/>
            <person name="Ji Y."/>
            <person name="Li M."/>
            <person name="Yan X."/>
            <person name="He Y."/>
            <person name="Liu Y."/>
            <person name="Wang X."/>
            <person name="Xiang C."/>
            <person name="Varshney R.K."/>
            <person name="Ding H."/>
            <person name="Gao S."/>
            <person name="Zong X."/>
        </authorList>
    </citation>
    <scope>NUCLEOTIDE SEQUENCE [LARGE SCALE GENOMIC DNA]</scope>
    <source>
        <strain evidence="15 16">cv. Zhongwan 6</strain>
    </source>
</reference>
<keyword evidence="5 10" id="KW-0479">Metal-binding</keyword>
<dbReference type="InterPro" id="IPR014710">
    <property type="entry name" value="RmlC-like_jellyroll"/>
</dbReference>
<name>A0A9D4WP56_PEA</name>
<dbReference type="CDD" id="cd02241">
    <property type="entry name" value="cupin_OxOx"/>
    <property type="match status" value="1"/>
</dbReference>
<dbReference type="SUPFAM" id="SSF51182">
    <property type="entry name" value="RmlC-like cupins"/>
    <property type="match status" value="1"/>
</dbReference>
<keyword evidence="9 10" id="KW-0464">Manganese</keyword>
<evidence type="ECO:0000256" key="3">
    <source>
        <dbReference type="ARBA" id="ARBA00022523"/>
    </source>
</evidence>
<dbReference type="InterPro" id="IPR001929">
    <property type="entry name" value="Germin"/>
</dbReference>
<accession>A0A9D4WP56</accession>
<feature type="binding site" evidence="11">
    <location>
        <position position="118"/>
    </location>
    <ligand>
        <name>Mn(2+)</name>
        <dbReference type="ChEBI" id="CHEBI:29035"/>
    </ligand>
</feature>
<feature type="binding site" evidence="10">
    <location>
        <position position="120"/>
    </location>
    <ligand>
        <name>oxalate</name>
        <dbReference type="ChEBI" id="CHEBI:30623"/>
    </ligand>
</feature>
<keyword evidence="6 13" id="KW-0732">Signal</keyword>
<comment type="subcellular location">
    <subcellularLocation>
        <location evidence="1 13">Secreted</location>
        <location evidence="1 13">Extracellular space</location>
        <location evidence="1 13">Apoplast</location>
    </subcellularLocation>
</comment>
<dbReference type="PRINTS" id="PR00325">
    <property type="entry name" value="GERMIN"/>
</dbReference>
<evidence type="ECO:0000256" key="11">
    <source>
        <dbReference type="PIRSR" id="PIRSR601929-2"/>
    </source>
</evidence>
<evidence type="ECO:0000256" key="8">
    <source>
        <dbReference type="ARBA" id="ARBA00023180"/>
    </source>
</evidence>
<feature type="binding site" evidence="10">
    <location>
        <position position="125"/>
    </location>
    <ligand>
        <name>oxalate</name>
        <dbReference type="ChEBI" id="CHEBI:30623"/>
    </ligand>
</feature>
<evidence type="ECO:0000256" key="5">
    <source>
        <dbReference type="ARBA" id="ARBA00022723"/>
    </source>
</evidence>
<sequence>KLRIKMKMKSYSSFFFMFFILAFSSIQVSLADCDNLQDTCPTSLSEKKTAFINGLSCNNPANKSAHDFKTMELSKAGSRDRFGSSVNIVSASKFPGLNTLGISIGRTDIEADGIVNLHNHPRASEMIFVNEGVLEVGFLDTQNKLFQKALKEGDVFVLPKGLFHYFLNRGVQVATVFSVFNSQNPGFQSLTSKPSTSESVEKIKRKLISLSELQLDSVNDLSLAVSEIIYS</sequence>
<keyword evidence="8" id="KW-0325">Glycoprotein</keyword>
<dbReference type="PROSITE" id="PS00725">
    <property type="entry name" value="GERMIN"/>
    <property type="match status" value="1"/>
</dbReference>
<comment type="similarity">
    <text evidence="2 13">Belongs to the germin family.</text>
</comment>
<proteinExistence type="inferred from homology"/>
<feature type="signal peptide" evidence="13">
    <location>
        <begin position="1"/>
        <end position="31"/>
    </location>
</feature>
<dbReference type="InterPro" id="IPR006045">
    <property type="entry name" value="Cupin_1"/>
</dbReference>
<dbReference type="Proteomes" id="UP001058974">
    <property type="component" value="Chromosome 5"/>
</dbReference>
<feature type="disulfide bond" evidence="12">
    <location>
        <begin position="40"/>
        <end position="57"/>
    </location>
</feature>
<dbReference type="GO" id="GO:0010497">
    <property type="term" value="P:plasmodesmata-mediated intercellular transport"/>
    <property type="evidence" value="ECO:0007669"/>
    <property type="project" value="UniProtKB-ARBA"/>
</dbReference>
<dbReference type="GO" id="GO:2000280">
    <property type="term" value="P:regulation of root development"/>
    <property type="evidence" value="ECO:0007669"/>
    <property type="project" value="UniProtKB-ARBA"/>
</dbReference>
<feature type="non-terminal residue" evidence="15">
    <location>
        <position position="1"/>
    </location>
</feature>
<dbReference type="InterPro" id="IPR019780">
    <property type="entry name" value="Germin_Mn-BS"/>
</dbReference>